<dbReference type="CDD" id="cd00009">
    <property type="entry name" value="AAA"/>
    <property type="match status" value="1"/>
</dbReference>
<evidence type="ECO:0000259" key="4">
    <source>
        <dbReference type="Pfam" id="PF00004"/>
    </source>
</evidence>
<organism evidence="5 6">
    <name type="scientific">Pygocentrus nattereri</name>
    <name type="common">Red-bellied piranha</name>
    <dbReference type="NCBI Taxonomy" id="42514"/>
    <lineage>
        <taxon>Eukaryota</taxon>
        <taxon>Metazoa</taxon>
        <taxon>Chordata</taxon>
        <taxon>Craniata</taxon>
        <taxon>Vertebrata</taxon>
        <taxon>Euteleostomi</taxon>
        <taxon>Actinopterygii</taxon>
        <taxon>Neopterygii</taxon>
        <taxon>Teleostei</taxon>
        <taxon>Ostariophysi</taxon>
        <taxon>Characiformes</taxon>
        <taxon>Characoidei</taxon>
        <taxon>Pygocentrus</taxon>
    </lineage>
</organism>
<keyword evidence="6" id="KW-1185">Reference proteome</keyword>
<feature type="signal peptide" evidence="3">
    <location>
        <begin position="1"/>
        <end position="18"/>
    </location>
</feature>
<reference evidence="5" key="3">
    <citation type="submission" date="2025-09" db="UniProtKB">
        <authorList>
            <consortium name="Ensembl"/>
        </authorList>
    </citation>
    <scope>IDENTIFICATION</scope>
</reference>
<evidence type="ECO:0000313" key="5">
    <source>
        <dbReference type="Ensembl" id="ENSPNAP00000020363.2"/>
    </source>
</evidence>
<dbReference type="OMA" id="AVCVDYM"/>
<dbReference type="Pfam" id="PF00004">
    <property type="entry name" value="AAA"/>
    <property type="match status" value="1"/>
</dbReference>
<dbReference type="GO" id="GO:0016887">
    <property type="term" value="F:ATP hydrolysis activity"/>
    <property type="evidence" value="ECO:0007669"/>
    <property type="project" value="InterPro"/>
</dbReference>
<dbReference type="GeneTree" id="ENSGT00940000153469"/>
<dbReference type="AlphaFoldDB" id="A0A3B4DA88"/>
<evidence type="ECO:0000256" key="3">
    <source>
        <dbReference type="SAM" id="SignalP"/>
    </source>
</evidence>
<feature type="coiled-coil region" evidence="1">
    <location>
        <begin position="135"/>
        <end position="162"/>
    </location>
</feature>
<dbReference type="Proteomes" id="UP001501920">
    <property type="component" value="Chromosome 30"/>
</dbReference>
<dbReference type="STRING" id="42514.ENSPNAP00000020363"/>
<dbReference type="SUPFAM" id="SSF52540">
    <property type="entry name" value="P-loop containing nucleoside triphosphate hydrolases"/>
    <property type="match status" value="1"/>
</dbReference>
<feature type="chain" id="PRO_5043377494" evidence="3">
    <location>
        <begin position="19"/>
        <end position="764"/>
    </location>
</feature>
<reference evidence="5" key="2">
    <citation type="submission" date="2025-08" db="UniProtKB">
        <authorList>
            <consortium name="Ensembl"/>
        </authorList>
    </citation>
    <scope>IDENTIFICATION</scope>
</reference>
<feature type="compositionally biased region" description="Polar residues" evidence="2">
    <location>
        <begin position="80"/>
        <end position="90"/>
    </location>
</feature>
<evidence type="ECO:0000256" key="1">
    <source>
        <dbReference type="SAM" id="Coils"/>
    </source>
</evidence>
<dbReference type="Ensembl" id="ENSPNAT00000030867.2">
    <property type="protein sequence ID" value="ENSPNAP00000020363.2"/>
    <property type="gene ID" value="ENSPNAG00000027211.2"/>
</dbReference>
<dbReference type="Gene3D" id="3.40.50.300">
    <property type="entry name" value="P-loop containing nucleotide triphosphate hydrolases"/>
    <property type="match status" value="1"/>
</dbReference>
<reference evidence="5 6" key="1">
    <citation type="submission" date="2020-10" db="EMBL/GenBank/DDBJ databases">
        <title>Pygocentrus nattereri (red-bellied piranha) genome, fPygNat1, primary haplotype.</title>
        <authorList>
            <person name="Myers G."/>
            <person name="Meyer A."/>
            <person name="Karagic N."/>
            <person name="Pippel M."/>
            <person name="Winkler S."/>
            <person name="Tracey A."/>
            <person name="Wood J."/>
            <person name="Formenti G."/>
            <person name="Howe K."/>
            <person name="Fedrigo O."/>
            <person name="Jarvis E.D."/>
        </authorList>
    </citation>
    <scope>NUCLEOTIDE SEQUENCE [LARGE SCALE GENOMIC DNA]</scope>
</reference>
<name>A0A3B4DA88_PYGNA</name>
<evidence type="ECO:0000256" key="2">
    <source>
        <dbReference type="SAM" id="MobiDB-lite"/>
    </source>
</evidence>
<dbReference type="PANTHER" id="PTHR23389:SF21">
    <property type="entry name" value="ATPASE FAMILY AAA DOMAIN-CONTAINING PROTEIN 5"/>
    <property type="match status" value="1"/>
</dbReference>
<accession>A0A3B4DA88</accession>
<evidence type="ECO:0000313" key="6">
    <source>
        <dbReference type="Proteomes" id="UP001501920"/>
    </source>
</evidence>
<dbReference type="InterPro" id="IPR027417">
    <property type="entry name" value="P-loop_NTPase"/>
</dbReference>
<dbReference type="GO" id="GO:0005634">
    <property type="term" value="C:nucleus"/>
    <property type="evidence" value="ECO:0007669"/>
    <property type="project" value="TreeGrafter"/>
</dbReference>
<dbReference type="GO" id="GO:0005524">
    <property type="term" value="F:ATP binding"/>
    <property type="evidence" value="ECO:0007669"/>
    <property type="project" value="InterPro"/>
</dbReference>
<feature type="domain" description="ATPase AAA-type core" evidence="4">
    <location>
        <begin position="187"/>
        <end position="223"/>
    </location>
</feature>
<keyword evidence="3" id="KW-0732">Signal</keyword>
<feature type="compositionally biased region" description="Basic residues" evidence="2">
    <location>
        <begin position="63"/>
        <end position="79"/>
    </location>
</feature>
<dbReference type="GO" id="GO:0061860">
    <property type="term" value="F:DNA clamp unloader activity"/>
    <property type="evidence" value="ECO:0007669"/>
    <property type="project" value="TreeGrafter"/>
</dbReference>
<proteinExistence type="predicted"/>
<protein>
    <submittedName>
        <fullName evidence="5">ATPase family AAA domain containing 5b</fullName>
    </submittedName>
</protein>
<dbReference type="PANTHER" id="PTHR23389">
    <property type="entry name" value="CHROMOSOME TRANSMISSION FIDELITY FACTOR 18"/>
    <property type="match status" value="1"/>
</dbReference>
<keyword evidence="1" id="KW-0175">Coiled coil</keyword>
<dbReference type="InterPro" id="IPR003959">
    <property type="entry name" value="ATPase_AAA_core"/>
</dbReference>
<feature type="compositionally biased region" description="Basic and acidic residues" evidence="2">
    <location>
        <begin position="24"/>
        <end position="40"/>
    </location>
</feature>
<feature type="region of interest" description="Disordered" evidence="2">
    <location>
        <begin position="21"/>
        <end position="90"/>
    </location>
</feature>
<dbReference type="GO" id="GO:0003677">
    <property type="term" value="F:DNA binding"/>
    <property type="evidence" value="ECO:0007669"/>
    <property type="project" value="TreeGrafter"/>
</dbReference>
<sequence length="764" mass="86002">MSLLCVCFFLSGSEVTAARSAPVSEKRKQDTVVLHDEQPPKRQRWTRDAVSVNVPQNPDRPHIKPASRSRLSVSRRKKQQSTPPRVQSECSAGETTRLECVLREDDVLWTEKYQPQCSEEIIGNSAAMRKLHRWLTEWRMRADVEERRKRQEERRRMQEESKESWDCGDFEGERVMVDSEVELCNTVLIQGPAGAGKTAAVYACAQELGYKVFEVNSSSLRSGQIVLSQLREATQSHQVGVLQSGSTKPQNSHIVFCCCCFSSFFLMRKDASKKLLTSTKKSSSRKTSVGSRNAPRKKSAVDIIFSEDVGLLTAIKTLMTTTKRPIILTANDPLFSKTFNSRYEEIHFKTPPAETTRSYLHCLCVVESTWLAPDDLSALLAECEGDVRRSVLELELWTRSGGGRTRRQVQNTALTCGSWAELENTGCLEVLVEIWRTGRSFFYSNLDVLFAPLSRTSKNTDRNASQADSLRFKEKLEKEENSPSLSVTRPGKLSRLKVRKHKAAGGELKTTHSPCSKLACLHLDIFDQPASPVKCQSEHFSAEESSSKLVSCCLETLAQFFDTMSFLDSCIYKQQLQVPGQCQAGPQGWMGAKLTDSLVDELREEDVNPHSERSYELLAVLESLGFHQCRGELSETRRKAEKLKDVMGGETFTHLMEHLILSESADASASQKSKPGYKWPYLYSSCSSADQKSKEVINKVLSSKAFRCHGNKKAVAMDYLPALRCICRMERAKQQSRPRSLHYLSVIRPPLPKSTLKLLALDLH</sequence>